<evidence type="ECO:0000256" key="6">
    <source>
        <dbReference type="ARBA" id="ARBA00023237"/>
    </source>
</evidence>
<dbReference type="InterPro" id="IPR036942">
    <property type="entry name" value="Beta-barrel_TonB_sf"/>
</dbReference>
<dbReference type="InterPro" id="IPR039426">
    <property type="entry name" value="TonB-dep_rcpt-like"/>
</dbReference>
<keyword evidence="7" id="KW-0732">Signal</keyword>
<name>A0ABN1GWL8_9CAUL</name>
<keyword evidence="3" id="KW-1134">Transmembrane beta strand</keyword>
<keyword evidence="4" id="KW-0812">Transmembrane</keyword>
<feature type="domain" description="TonB-dependent transporter Oar-like beta-barrel" evidence="8">
    <location>
        <begin position="351"/>
        <end position="888"/>
    </location>
</feature>
<accession>A0ABN1GWL8</accession>
<evidence type="ECO:0000256" key="7">
    <source>
        <dbReference type="SAM" id="SignalP"/>
    </source>
</evidence>
<evidence type="ECO:0000256" key="2">
    <source>
        <dbReference type="ARBA" id="ARBA00022448"/>
    </source>
</evidence>
<comment type="subcellular location">
    <subcellularLocation>
        <location evidence="1">Cell outer membrane</location>
        <topology evidence="1">Multi-pass membrane protein</topology>
    </subcellularLocation>
</comment>
<keyword evidence="6" id="KW-0998">Cell outer membrane</keyword>
<dbReference type="Gene3D" id="2.60.40.1120">
    <property type="entry name" value="Carboxypeptidase-like, regulatory domain"/>
    <property type="match status" value="1"/>
</dbReference>
<reference evidence="9 10" key="1">
    <citation type="journal article" date="2019" name="Int. J. Syst. Evol. Microbiol.">
        <title>The Global Catalogue of Microorganisms (GCM) 10K type strain sequencing project: providing services to taxonomists for standard genome sequencing and annotation.</title>
        <authorList>
            <consortium name="The Broad Institute Genomics Platform"/>
            <consortium name="The Broad Institute Genome Sequencing Center for Infectious Disease"/>
            <person name="Wu L."/>
            <person name="Ma J."/>
        </authorList>
    </citation>
    <scope>NUCLEOTIDE SEQUENCE [LARGE SCALE GENOMIC DNA]</scope>
    <source>
        <strain evidence="9 10">JCM 12928</strain>
    </source>
</reference>
<gene>
    <name evidence="9" type="ORF">GCM10009422_16900</name>
</gene>
<dbReference type="InterPro" id="IPR037066">
    <property type="entry name" value="Plug_dom_sf"/>
</dbReference>
<evidence type="ECO:0000259" key="8">
    <source>
        <dbReference type="Pfam" id="PF25183"/>
    </source>
</evidence>
<comment type="caution">
    <text evidence="9">The sequence shown here is derived from an EMBL/GenBank/DDBJ whole genome shotgun (WGS) entry which is preliminary data.</text>
</comment>
<dbReference type="InterPro" id="IPR013784">
    <property type="entry name" value="Carb-bd-like_fold"/>
</dbReference>
<protein>
    <submittedName>
        <fullName evidence="9">TonB-dependent receptor</fullName>
    </submittedName>
</protein>
<dbReference type="SUPFAM" id="SSF49452">
    <property type="entry name" value="Starch-binding domain-like"/>
    <property type="match status" value="1"/>
</dbReference>
<keyword evidence="5" id="KW-0472">Membrane</keyword>
<feature type="signal peptide" evidence="7">
    <location>
        <begin position="1"/>
        <end position="29"/>
    </location>
</feature>
<dbReference type="SUPFAM" id="SSF56935">
    <property type="entry name" value="Porins"/>
    <property type="match status" value="1"/>
</dbReference>
<evidence type="ECO:0000313" key="9">
    <source>
        <dbReference type="EMBL" id="GAA0621724.1"/>
    </source>
</evidence>
<dbReference type="InterPro" id="IPR057601">
    <property type="entry name" value="Oar-like_b-barrel"/>
</dbReference>
<sequence>MTKFNARYFGAASVLALAIAVGAPGIAAAQTSTATVRGVVTDGGAAEAAAQITARETSTGFVNRATATASGAYALPSLRPGTYEITVQTADGQTSSQIVTLQIGQQAYIPFEVSQGSAPSDATELGEVVVTGSRTAVEVRTSEIATQVTRQQIETLPQSNRNFLNFAALAPGVRLNPDEFRRDFAAGGNTGGGLGSNQVNVFIDGVSLKSNVNQGGIVGQDASRGNPFSQLAVQEFRVSTSNFKAEYENAGTSVITAISRSGTNEFTGEVFGFYYNDDLSRRNYFQRIRGQNKPAVERSQYGASLGGPIIPDRLFFFAAYEVNDQVRNNDVVAGGDAAQRATLPSRINLANYEGSYASPFRQDIYFGKLTFRANEESTFDLQVSYREEDDIRGFSGQTSFERAENVVNEVLSIKGQWEYVGSGLFNEMAIDYRESSFRPEILNPDLVGETFSGIIAIGGRSTAQEVREEVLTFRNNTTLDPIDFGGTHLVKFGIKMSMADFTVFNGQNVNPTFTYNLNPAQNLDYSFPSQASYGVGAPTVTASNTQLGLFIQDDWEVNDHLTFNLGVRWDYESNANNNSFVTPANAAAALRFAQTTLQAQGGSFDAERYISTGTNRDAYKNAFGPRFGFSYDVFADQQTVVFGGAGRFYDRTLFRNAAEESLFRQFVNRTFNFSRDGLPRGGQPTILWNEAYRSKAGLDGLIASGLAPNGELRVIPNDLAPPYTDQFSVGLRQKFGDWQTSVSLIHQIGKNEIAYFPINRNVALGTTGNDRGRQVAFTVPGFGTIVAADNARETRYTALYVQADKPYTADSGWGVTFAYTGADSEQKWNEFNFDFPRTSDRPFVPNGADIEHQIVATGIYDLPWDMQVSGILTLTSGNPFNVNDNSRINEGPEFFQNFRQGFFGQPERRGFIIPNAFAYRNLDLRLTKDLDVPGGTLQLVGEVFNVFNFDNFSGYDGGIPATGFNANFGNPSSTVGLTRTFQFGARYRF</sequence>
<evidence type="ECO:0000313" key="10">
    <source>
        <dbReference type="Proteomes" id="UP001501352"/>
    </source>
</evidence>
<dbReference type="PANTHER" id="PTHR30069:SF46">
    <property type="entry name" value="OAR PROTEIN"/>
    <property type="match status" value="1"/>
</dbReference>
<dbReference type="PANTHER" id="PTHR30069">
    <property type="entry name" value="TONB-DEPENDENT OUTER MEMBRANE RECEPTOR"/>
    <property type="match status" value="1"/>
</dbReference>
<dbReference type="EMBL" id="BAAAGA010000004">
    <property type="protein sequence ID" value="GAA0621724.1"/>
    <property type="molecule type" value="Genomic_DNA"/>
</dbReference>
<organism evidence="9 10">
    <name type="scientific">Brevundimonas kwangchunensis</name>
    <dbReference type="NCBI Taxonomy" id="322163"/>
    <lineage>
        <taxon>Bacteria</taxon>
        <taxon>Pseudomonadati</taxon>
        <taxon>Pseudomonadota</taxon>
        <taxon>Alphaproteobacteria</taxon>
        <taxon>Caulobacterales</taxon>
        <taxon>Caulobacteraceae</taxon>
        <taxon>Brevundimonas</taxon>
    </lineage>
</organism>
<feature type="domain" description="TonB-dependent transporter Oar-like beta-barrel" evidence="8">
    <location>
        <begin position="259"/>
        <end position="333"/>
    </location>
</feature>
<evidence type="ECO:0000256" key="4">
    <source>
        <dbReference type="ARBA" id="ARBA00022692"/>
    </source>
</evidence>
<dbReference type="Gene3D" id="2.170.130.10">
    <property type="entry name" value="TonB-dependent receptor, plug domain"/>
    <property type="match status" value="1"/>
</dbReference>
<dbReference type="Pfam" id="PF25183">
    <property type="entry name" value="OMP_b-brl_4"/>
    <property type="match status" value="2"/>
</dbReference>
<dbReference type="Proteomes" id="UP001501352">
    <property type="component" value="Unassembled WGS sequence"/>
</dbReference>
<evidence type="ECO:0000256" key="3">
    <source>
        <dbReference type="ARBA" id="ARBA00022452"/>
    </source>
</evidence>
<dbReference type="RefSeq" id="WP_343792688.1">
    <property type="nucleotide sequence ID" value="NZ_BAAAGA010000004.1"/>
</dbReference>
<dbReference type="Pfam" id="PF13620">
    <property type="entry name" value="CarboxypepD_reg"/>
    <property type="match status" value="1"/>
</dbReference>
<feature type="chain" id="PRO_5045789175" evidence="7">
    <location>
        <begin position="30"/>
        <end position="989"/>
    </location>
</feature>
<evidence type="ECO:0000256" key="1">
    <source>
        <dbReference type="ARBA" id="ARBA00004571"/>
    </source>
</evidence>
<keyword evidence="2" id="KW-0813">Transport</keyword>
<dbReference type="Gene3D" id="2.40.170.20">
    <property type="entry name" value="TonB-dependent receptor, beta-barrel domain"/>
    <property type="match status" value="1"/>
</dbReference>
<proteinExistence type="predicted"/>
<keyword evidence="10" id="KW-1185">Reference proteome</keyword>
<evidence type="ECO:0000256" key="5">
    <source>
        <dbReference type="ARBA" id="ARBA00023136"/>
    </source>
</evidence>
<keyword evidence="9" id="KW-0675">Receptor</keyword>